<dbReference type="InterPro" id="IPR007433">
    <property type="entry name" value="DUF481"/>
</dbReference>
<keyword evidence="3" id="KW-1185">Reference proteome</keyword>
<dbReference type="Pfam" id="PF04338">
    <property type="entry name" value="DUF481"/>
    <property type="match status" value="1"/>
</dbReference>
<protein>
    <recommendedName>
        <fullName evidence="4">DUF481 domain-containing protein</fullName>
    </recommendedName>
</protein>
<organism evidence="2 3">
    <name type="scientific">Nitrospira defluvii</name>
    <dbReference type="NCBI Taxonomy" id="330214"/>
    <lineage>
        <taxon>Bacteria</taxon>
        <taxon>Pseudomonadati</taxon>
        <taxon>Nitrospirota</taxon>
        <taxon>Nitrospiria</taxon>
        <taxon>Nitrospirales</taxon>
        <taxon>Nitrospiraceae</taxon>
        <taxon>Nitrospira</taxon>
    </lineage>
</organism>
<dbReference type="RefSeq" id="WP_213040842.1">
    <property type="nucleotide sequence ID" value="NZ_CAJNBJ010000001.1"/>
</dbReference>
<dbReference type="EMBL" id="CAJNBJ010000001">
    <property type="protein sequence ID" value="CAE6707511.1"/>
    <property type="molecule type" value="Genomic_DNA"/>
</dbReference>
<sequence length="370" mass="40526">MMRRFGSFLFALLIVALTATGARAETQASPDAAPASATLDSVTLKDGTVIYGRVLGMIADELHIKTGFGPTAGDDIVKIMWPNVAKLVVNRPLPFSLKEGTTVVGTAQPGEPGTLTLQAAPMGTPMAIPLDAVVGMNQPAVIYTGALQAGFSQTTGNSHLRNASLLGELSARSESLRLTILGRYIYGDNSGNLIVRNSRGTIKLDFFLTKRLYWFSSAYFEQDTFQDLKLRTALATGPGYQFLDRGDLTGFFKDMTLWAEAGAAYFNEDFKVADDKSSARGRWAVKWNWPLWGGDQVSLYHFQEGFQSLANSKDLYLTADTGLRFKVWGGLVSGFQWTMRYNKNPPPGVSDTDNLYLITLGYSFDTSRKQ</sequence>
<feature type="chain" id="PRO_5046649578" description="DUF481 domain-containing protein" evidence="1">
    <location>
        <begin position="25"/>
        <end position="370"/>
    </location>
</feature>
<evidence type="ECO:0000256" key="1">
    <source>
        <dbReference type="SAM" id="SignalP"/>
    </source>
</evidence>
<evidence type="ECO:0000313" key="2">
    <source>
        <dbReference type="EMBL" id="CAE6707511.1"/>
    </source>
</evidence>
<keyword evidence="1" id="KW-0732">Signal</keyword>
<evidence type="ECO:0008006" key="4">
    <source>
        <dbReference type="Google" id="ProtNLM"/>
    </source>
</evidence>
<name>A0ABM8QNZ2_9BACT</name>
<dbReference type="Proteomes" id="UP000675880">
    <property type="component" value="Unassembled WGS sequence"/>
</dbReference>
<feature type="signal peptide" evidence="1">
    <location>
        <begin position="1"/>
        <end position="24"/>
    </location>
</feature>
<evidence type="ECO:0000313" key="3">
    <source>
        <dbReference type="Proteomes" id="UP000675880"/>
    </source>
</evidence>
<comment type="caution">
    <text evidence="2">The sequence shown here is derived from an EMBL/GenBank/DDBJ whole genome shotgun (WGS) entry which is preliminary data.</text>
</comment>
<accession>A0ABM8QNZ2</accession>
<gene>
    <name evidence="2" type="ORF">NSPZN2_11050</name>
</gene>
<proteinExistence type="predicted"/>
<reference evidence="2 3" key="1">
    <citation type="submission" date="2021-02" db="EMBL/GenBank/DDBJ databases">
        <authorList>
            <person name="Han P."/>
        </authorList>
    </citation>
    <scope>NUCLEOTIDE SEQUENCE [LARGE SCALE GENOMIC DNA]</scope>
    <source>
        <strain evidence="2">Candidatus Nitrospira sp. ZN2</strain>
    </source>
</reference>